<dbReference type="AlphaFoldDB" id="A0A2W2FBW1"/>
<gene>
    <name evidence="1" type="ORF">C1J01_03900</name>
</gene>
<comment type="caution">
    <text evidence="1">The sequence shown here is derived from an EMBL/GenBank/DDBJ whole genome shotgun (WGS) entry which is preliminary data.</text>
</comment>
<accession>A0A2W2FBW1</accession>
<keyword evidence="2" id="KW-1185">Reference proteome</keyword>
<sequence>MLRHLDEELYAQYGSLCLYGVTDDCLEFRDNVSESYHAYVTVHLEAWDTEPPELGADWRPIERTEFTAVTGVIQMGVVEDGGHDFLIGPPLFEQRRGPGRPHVQRAS</sequence>
<proteinExistence type="predicted"/>
<evidence type="ECO:0000313" key="1">
    <source>
        <dbReference type="EMBL" id="PZG22338.1"/>
    </source>
</evidence>
<protein>
    <submittedName>
        <fullName evidence="1">Uncharacterized protein</fullName>
    </submittedName>
</protein>
<organism evidence="1 2">
    <name type="scientific">Nonomuraea aridisoli</name>
    <dbReference type="NCBI Taxonomy" id="2070368"/>
    <lineage>
        <taxon>Bacteria</taxon>
        <taxon>Bacillati</taxon>
        <taxon>Actinomycetota</taxon>
        <taxon>Actinomycetes</taxon>
        <taxon>Streptosporangiales</taxon>
        <taxon>Streptosporangiaceae</taxon>
        <taxon>Nonomuraea</taxon>
    </lineage>
</organism>
<dbReference type="Proteomes" id="UP000249304">
    <property type="component" value="Unassembled WGS sequence"/>
</dbReference>
<evidence type="ECO:0000313" key="2">
    <source>
        <dbReference type="Proteomes" id="UP000249304"/>
    </source>
</evidence>
<dbReference type="EMBL" id="POUD01000009">
    <property type="protein sequence ID" value="PZG22338.1"/>
    <property type="molecule type" value="Genomic_DNA"/>
</dbReference>
<reference evidence="1 2" key="1">
    <citation type="submission" date="2018-01" db="EMBL/GenBank/DDBJ databases">
        <title>Draft genome sequence of Nonomuraea sp. KC333.</title>
        <authorList>
            <person name="Sahin N."/>
            <person name="Saygin H."/>
            <person name="Ay H."/>
        </authorList>
    </citation>
    <scope>NUCLEOTIDE SEQUENCE [LARGE SCALE GENOMIC DNA]</scope>
    <source>
        <strain evidence="1 2">KC333</strain>
    </source>
</reference>
<name>A0A2W2FBW1_9ACTN</name>